<name>A0A2R4X4B3_9EURY</name>
<dbReference type="AlphaFoldDB" id="A0A2R4X4B3"/>
<gene>
    <name evidence="2" type="ORF">HARCEL1_04415</name>
</gene>
<dbReference type="PANTHER" id="PTHR42899">
    <property type="entry name" value="SPERMATOGENESIS-ASSOCIATED PROTEIN 20"/>
    <property type="match status" value="1"/>
</dbReference>
<dbReference type="InterPro" id="IPR024705">
    <property type="entry name" value="Ssp411"/>
</dbReference>
<dbReference type="Pfam" id="PF03190">
    <property type="entry name" value="Thioredox_DsbH"/>
    <property type="match status" value="1"/>
</dbReference>
<evidence type="ECO:0000313" key="2">
    <source>
        <dbReference type="EMBL" id="AWB28629.1"/>
    </source>
</evidence>
<proteinExistence type="predicted"/>
<dbReference type="SUPFAM" id="SSF48208">
    <property type="entry name" value="Six-hairpin glycosidases"/>
    <property type="match status" value="1"/>
</dbReference>
<dbReference type="PANTHER" id="PTHR42899:SF1">
    <property type="entry name" value="SPERMATOGENESIS-ASSOCIATED PROTEIN 20"/>
    <property type="match status" value="1"/>
</dbReference>
<accession>A0A2R4X4B3</accession>
<dbReference type="RefSeq" id="WP_108384077.1">
    <property type="nucleotide sequence ID" value="NZ_CP028858.1"/>
</dbReference>
<dbReference type="PIRSF" id="PIRSF006402">
    <property type="entry name" value="UCP006402_thioredoxin"/>
    <property type="match status" value="1"/>
</dbReference>
<dbReference type="Gene3D" id="1.50.10.10">
    <property type="match status" value="1"/>
</dbReference>
<sequence>MTDPLARNRLDDAESPYLRQHADNLVHWQPWDDAAREAARARDRPIFLSIGYAACHWCHVMAEESFEDDRVAERLNDDFVPIKVDREQRPALDRIYQAVATRVAGRGGWPLSVWTTPDGRPFHVATYVPLESRGRSPGFLDLLDRLDDAWATDRETIESRADRFEAAATGALGEAAGEAAAPAQPADPPTEALRAAADAAVDRADREHGGFGDAPKFPQPRRIRLCYRAAMRTGEAAYREVATEALDALIRGGIDDHVGGGFHRYATDREWIVPHFEKMAYDNAEIPRALVTGYRVTGREAFATGVEETIAFLDRELRHSDGTYYSSLSARSDGQEGAFYTWTPDEIAAAVERAGLDAATSDLLCARFGIDGRGEAGTVLAVDRSIDDLAGADRDPEAVRAAIDRGLDALRSARADRTRPDRDEKRLAGWNGLLISMLAEAGLAIDASYADRAADALDAARALFVDGDRVHRRARGDTVGLPGTLTDYAALGQAAFDVHQATGDVDALALAVDLGAAICERFHEDGRLFLTADSATPLVRAQERADRSTPAATGLAVDLLGALDPFVPDDRFGRVVERVLETHADRIRADPLQHATLVLAADRVTAGGTELTMAGDPPATWRERLGAAALPARTITQRTAAADDLDDDLATLGIDDTPPIWAGRDARDGPTLYACRDRTCSAPLDDPDAALDWFDIGRPAE</sequence>
<dbReference type="Gene3D" id="3.40.30.10">
    <property type="entry name" value="Glutaredoxin"/>
    <property type="match status" value="1"/>
</dbReference>
<keyword evidence="3" id="KW-1185">Reference proteome</keyword>
<dbReference type="InterPro" id="IPR012341">
    <property type="entry name" value="6hp_glycosidase-like_sf"/>
</dbReference>
<dbReference type="SUPFAM" id="SSF52833">
    <property type="entry name" value="Thioredoxin-like"/>
    <property type="match status" value="1"/>
</dbReference>
<evidence type="ECO:0000313" key="3">
    <source>
        <dbReference type="Proteomes" id="UP000244727"/>
    </source>
</evidence>
<dbReference type="Proteomes" id="UP000244727">
    <property type="component" value="Chromosome"/>
</dbReference>
<reference evidence="2 3" key="1">
    <citation type="submission" date="2018-04" db="EMBL/GenBank/DDBJ databases">
        <title>Halococcoides cellulosivorans gen. nov., sp. nov., an extremely halophilic cellulose-utilizing haloarchaeon from hypersaline lakes.</title>
        <authorList>
            <person name="Sorokin D.Y."/>
            <person name="Toshchakov S.V."/>
            <person name="Samarov N.I."/>
            <person name="Korzhenkov A."/>
            <person name="Kublanov I.V."/>
        </authorList>
    </citation>
    <scope>NUCLEOTIDE SEQUENCE [LARGE SCALE GENOMIC DNA]</scope>
    <source>
        <strain evidence="2 3">HArcel1</strain>
    </source>
</reference>
<dbReference type="InterPro" id="IPR008928">
    <property type="entry name" value="6-hairpin_glycosidase_sf"/>
</dbReference>
<feature type="domain" description="Spermatogenesis-associated protein 20-like TRX" evidence="1">
    <location>
        <begin position="8"/>
        <end position="165"/>
    </location>
</feature>
<dbReference type="GeneID" id="36511724"/>
<dbReference type="KEGG" id="harc:HARCEL1_04415"/>
<evidence type="ECO:0000259" key="1">
    <source>
        <dbReference type="Pfam" id="PF03190"/>
    </source>
</evidence>
<dbReference type="InterPro" id="IPR036249">
    <property type="entry name" value="Thioredoxin-like_sf"/>
</dbReference>
<protein>
    <submittedName>
        <fullName evidence="2">Thioredoxin domain-containing protein</fullName>
    </submittedName>
</protein>
<organism evidence="2 3">
    <name type="scientific">Halococcoides cellulosivorans</name>
    <dbReference type="NCBI Taxonomy" id="1679096"/>
    <lineage>
        <taxon>Archaea</taxon>
        <taxon>Methanobacteriati</taxon>
        <taxon>Methanobacteriota</taxon>
        <taxon>Stenosarchaea group</taxon>
        <taxon>Halobacteria</taxon>
        <taxon>Halobacteriales</taxon>
        <taxon>Haloarculaceae</taxon>
        <taxon>Halococcoides</taxon>
    </lineage>
</organism>
<dbReference type="EMBL" id="CP028858">
    <property type="protein sequence ID" value="AWB28629.1"/>
    <property type="molecule type" value="Genomic_DNA"/>
</dbReference>
<dbReference type="InterPro" id="IPR004879">
    <property type="entry name" value="Ssp411-like_TRX"/>
</dbReference>
<dbReference type="GO" id="GO:0005975">
    <property type="term" value="P:carbohydrate metabolic process"/>
    <property type="evidence" value="ECO:0007669"/>
    <property type="project" value="InterPro"/>
</dbReference>